<dbReference type="RefSeq" id="WP_154553495.1">
    <property type="nucleotide sequence ID" value="NZ_VUNA01000001.1"/>
</dbReference>
<comment type="cofactor">
    <cofactor evidence="1 10">
        <name>pyridoxal 5'-phosphate</name>
        <dbReference type="ChEBI" id="CHEBI:597326"/>
    </cofactor>
</comment>
<dbReference type="GO" id="GO:0046872">
    <property type="term" value="F:metal ion binding"/>
    <property type="evidence" value="ECO:0007669"/>
    <property type="project" value="UniProtKB-KW"/>
</dbReference>
<dbReference type="Gene3D" id="1.10.260.50">
    <property type="match status" value="1"/>
</dbReference>
<dbReference type="EC" id="2.8.1.7" evidence="3"/>
<evidence type="ECO:0000256" key="9">
    <source>
        <dbReference type="ARBA" id="ARBA00050776"/>
    </source>
</evidence>
<dbReference type="SUPFAM" id="SSF53383">
    <property type="entry name" value="PLP-dependent transferases"/>
    <property type="match status" value="1"/>
</dbReference>
<dbReference type="InterPro" id="IPR015421">
    <property type="entry name" value="PyrdxlP-dep_Trfase_major"/>
</dbReference>
<accession>A0A6N7X345</accession>
<dbReference type="Gene3D" id="3.40.640.10">
    <property type="entry name" value="Type I PLP-dependent aspartate aminotransferase-like (Major domain)"/>
    <property type="match status" value="1"/>
</dbReference>
<protein>
    <recommendedName>
        <fullName evidence="3">cysteine desulfurase</fullName>
        <ecNumber evidence="3">2.8.1.7</ecNumber>
    </recommendedName>
</protein>
<dbReference type="PIRSF" id="PIRSF005572">
    <property type="entry name" value="NifS"/>
    <property type="match status" value="1"/>
</dbReference>
<keyword evidence="4" id="KW-0808">Transferase</keyword>
<keyword evidence="6" id="KW-0663">Pyridoxal phosphate</keyword>
<reference evidence="12 13" key="1">
    <citation type="submission" date="2019-08" db="EMBL/GenBank/DDBJ databases">
        <title>In-depth cultivation of the pig gut microbiome towards novel bacterial diversity and tailored functional studies.</title>
        <authorList>
            <person name="Wylensek D."/>
            <person name="Hitch T.C.A."/>
            <person name="Clavel T."/>
        </authorList>
    </citation>
    <scope>NUCLEOTIDE SEQUENCE [LARGE SCALE GENOMIC DNA]</scope>
    <source>
        <strain evidence="12 13">WCA-MUC-591-APC-4B</strain>
    </source>
</reference>
<comment type="catalytic activity">
    <reaction evidence="9">
        <text>(sulfur carrier)-H + L-cysteine = (sulfur carrier)-SH + L-alanine</text>
        <dbReference type="Rhea" id="RHEA:43892"/>
        <dbReference type="Rhea" id="RHEA-COMP:14737"/>
        <dbReference type="Rhea" id="RHEA-COMP:14739"/>
        <dbReference type="ChEBI" id="CHEBI:29917"/>
        <dbReference type="ChEBI" id="CHEBI:35235"/>
        <dbReference type="ChEBI" id="CHEBI:57972"/>
        <dbReference type="ChEBI" id="CHEBI:64428"/>
        <dbReference type="EC" id="2.8.1.7"/>
    </reaction>
</comment>
<dbReference type="Proteomes" id="UP000469424">
    <property type="component" value="Unassembled WGS sequence"/>
</dbReference>
<sequence length="394" mass="44090">MIYLDNSATTRQYDEVTDLMIRLQREEFGNPSSLHSMGFEAGNYIFDAREALSRTFPRDGRIVFTSGGTESDNMAIFSSCRKMRRRGKKVITTQLEHPAVLECMKRLQEDGYEIVYLASDVNGYVEPQALKAALDEETVLVSMMAVNNEVGTIEPVLPCYRIVQEYNREHGTEILFHTDGVQAFGKVEFNDAPFDLISISGHKFHGPKGVGALYIRKGVHIPPFILGGGQEDGFRSGTENTPGIAGLGLAAQMATENIFEKQQKMAQVNDYFRKAVIDEIPDVQLNGFEEQGLELQHYGTRCPSVINFSFLGTRGEVLLHTLEQDGIFVSTGSACASHHTGDSHVLQAMSLGHKEIECAIRFSFSEFNTMEEMDFVIDRLKNAVTRFRRLGSFR</sequence>
<evidence type="ECO:0000313" key="12">
    <source>
        <dbReference type="EMBL" id="MST69942.1"/>
    </source>
</evidence>
<dbReference type="Pfam" id="PF00266">
    <property type="entry name" value="Aminotran_5"/>
    <property type="match status" value="1"/>
</dbReference>
<dbReference type="InterPro" id="IPR000192">
    <property type="entry name" value="Aminotrans_V_dom"/>
</dbReference>
<organism evidence="12 13">
    <name type="scientific">Mogibacterium kristiansenii</name>
    <dbReference type="NCBI Taxonomy" id="2606708"/>
    <lineage>
        <taxon>Bacteria</taxon>
        <taxon>Bacillati</taxon>
        <taxon>Bacillota</taxon>
        <taxon>Clostridia</taxon>
        <taxon>Peptostreptococcales</taxon>
        <taxon>Anaerovoracaceae</taxon>
        <taxon>Mogibacterium</taxon>
    </lineage>
</organism>
<comment type="caution">
    <text evidence="12">The sequence shown here is derived from an EMBL/GenBank/DDBJ whole genome shotgun (WGS) entry which is preliminary data.</text>
</comment>
<dbReference type="EMBL" id="VUNA01000001">
    <property type="protein sequence ID" value="MST69942.1"/>
    <property type="molecule type" value="Genomic_DNA"/>
</dbReference>
<evidence type="ECO:0000256" key="2">
    <source>
        <dbReference type="ARBA" id="ARBA00006490"/>
    </source>
</evidence>
<keyword evidence="5" id="KW-0479">Metal-binding</keyword>
<comment type="similarity">
    <text evidence="2">Belongs to the class-V pyridoxal-phosphate-dependent aminotransferase family. NifS/IscS subfamily.</text>
</comment>
<dbReference type="GO" id="GO:0051536">
    <property type="term" value="F:iron-sulfur cluster binding"/>
    <property type="evidence" value="ECO:0007669"/>
    <property type="project" value="UniProtKB-KW"/>
</dbReference>
<dbReference type="InterPro" id="IPR015422">
    <property type="entry name" value="PyrdxlP-dep_Trfase_small"/>
</dbReference>
<evidence type="ECO:0000256" key="6">
    <source>
        <dbReference type="ARBA" id="ARBA00022898"/>
    </source>
</evidence>
<feature type="domain" description="Aminotransferase class V" evidence="11">
    <location>
        <begin position="2"/>
        <end position="374"/>
    </location>
</feature>
<dbReference type="GO" id="GO:0031071">
    <property type="term" value="F:cysteine desulfurase activity"/>
    <property type="evidence" value="ECO:0007669"/>
    <property type="project" value="UniProtKB-EC"/>
</dbReference>
<evidence type="ECO:0000256" key="7">
    <source>
        <dbReference type="ARBA" id="ARBA00023004"/>
    </source>
</evidence>
<gene>
    <name evidence="12" type="ORF">FYJ65_01065</name>
</gene>
<proteinExistence type="inferred from homology"/>
<evidence type="ECO:0000256" key="3">
    <source>
        <dbReference type="ARBA" id="ARBA00012239"/>
    </source>
</evidence>
<evidence type="ECO:0000259" key="11">
    <source>
        <dbReference type="Pfam" id="PF00266"/>
    </source>
</evidence>
<evidence type="ECO:0000256" key="1">
    <source>
        <dbReference type="ARBA" id="ARBA00001933"/>
    </source>
</evidence>
<dbReference type="PANTHER" id="PTHR11601:SF34">
    <property type="entry name" value="CYSTEINE DESULFURASE"/>
    <property type="match status" value="1"/>
</dbReference>
<dbReference type="InterPro" id="IPR016454">
    <property type="entry name" value="Cysteine_dSase"/>
</dbReference>
<evidence type="ECO:0000256" key="5">
    <source>
        <dbReference type="ARBA" id="ARBA00022723"/>
    </source>
</evidence>
<evidence type="ECO:0000256" key="8">
    <source>
        <dbReference type="ARBA" id="ARBA00023014"/>
    </source>
</evidence>
<keyword evidence="7" id="KW-0408">Iron</keyword>
<keyword evidence="13" id="KW-1185">Reference proteome</keyword>
<evidence type="ECO:0000256" key="4">
    <source>
        <dbReference type="ARBA" id="ARBA00022679"/>
    </source>
</evidence>
<evidence type="ECO:0000313" key="13">
    <source>
        <dbReference type="Proteomes" id="UP000469424"/>
    </source>
</evidence>
<dbReference type="InterPro" id="IPR015424">
    <property type="entry name" value="PyrdxlP-dep_Trfase"/>
</dbReference>
<dbReference type="AlphaFoldDB" id="A0A6N7X345"/>
<dbReference type="Gene3D" id="3.90.1150.10">
    <property type="entry name" value="Aspartate Aminotransferase, domain 1"/>
    <property type="match status" value="1"/>
</dbReference>
<dbReference type="PANTHER" id="PTHR11601">
    <property type="entry name" value="CYSTEINE DESULFURYLASE FAMILY MEMBER"/>
    <property type="match status" value="1"/>
</dbReference>
<dbReference type="PROSITE" id="PS00595">
    <property type="entry name" value="AA_TRANSFER_CLASS_5"/>
    <property type="match status" value="1"/>
</dbReference>
<evidence type="ECO:0000256" key="10">
    <source>
        <dbReference type="RuleBase" id="RU004504"/>
    </source>
</evidence>
<keyword evidence="8" id="KW-0411">Iron-sulfur</keyword>
<dbReference type="InterPro" id="IPR020578">
    <property type="entry name" value="Aminotrans_V_PyrdxlP_BS"/>
</dbReference>
<name>A0A6N7X345_9FIRM</name>